<dbReference type="Proteomes" id="UP000622533">
    <property type="component" value="Unassembled WGS sequence"/>
</dbReference>
<accession>A0A8J6ZTR5</accession>
<name>A0A8J6ZTR5_DESMC</name>
<dbReference type="InterPro" id="IPR013321">
    <property type="entry name" value="Arc_rbn_hlx_hlx"/>
</dbReference>
<dbReference type="GO" id="GO:0006355">
    <property type="term" value="P:regulation of DNA-templated transcription"/>
    <property type="evidence" value="ECO:0007669"/>
    <property type="project" value="InterPro"/>
</dbReference>
<evidence type="ECO:0000313" key="2">
    <source>
        <dbReference type="Proteomes" id="UP000622533"/>
    </source>
</evidence>
<gene>
    <name evidence="1" type="ORF">IQ276_30470</name>
</gene>
<dbReference type="Gene3D" id="1.10.1220.10">
    <property type="entry name" value="Met repressor-like"/>
    <property type="match status" value="1"/>
</dbReference>
<dbReference type="SUPFAM" id="SSF47598">
    <property type="entry name" value="Ribbon-helix-helix"/>
    <property type="match status" value="1"/>
</dbReference>
<sequence>MLKLNDFRKSAVNANMHLSAVLYIYSFGYTLPRLAAMQISILDDLKKQFHAACALRGLKMSHVVVELIKQWLASEALSSSQV</sequence>
<dbReference type="InterPro" id="IPR010985">
    <property type="entry name" value="Ribbon_hlx_hlx"/>
</dbReference>
<dbReference type="AlphaFoldDB" id="A0A8J6ZTR5"/>
<comment type="caution">
    <text evidence="1">The sequence shown here is derived from an EMBL/GenBank/DDBJ whole genome shotgun (WGS) entry which is preliminary data.</text>
</comment>
<evidence type="ECO:0000313" key="1">
    <source>
        <dbReference type="EMBL" id="MBE9026589.1"/>
    </source>
</evidence>
<proteinExistence type="predicted"/>
<protein>
    <submittedName>
        <fullName evidence="1">Uncharacterized protein</fullName>
    </submittedName>
</protein>
<keyword evidence="2" id="KW-1185">Reference proteome</keyword>
<reference evidence="1" key="1">
    <citation type="submission" date="2020-10" db="EMBL/GenBank/DDBJ databases">
        <authorList>
            <person name="Castelo-Branco R."/>
            <person name="Eusebio N."/>
            <person name="Adriana R."/>
            <person name="Vieira A."/>
            <person name="Brugerolle De Fraissinette N."/>
            <person name="Rezende De Castro R."/>
            <person name="Schneider M.P."/>
            <person name="Vasconcelos V."/>
            <person name="Leao P.N."/>
        </authorList>
    </citation>
    <scope>NUCLEOTIDE SEQUENCE</scope>
    <source>
        <strain evidence="1">LEGE 12446</strain>
    </source>
</reference>
<dbReference type="RefSeq" id="WP_193922388.1">
    <property type="nucleotide sequence ID" value="NZ_JADEXS020000001.1"/>
</dbReference>
<dbReference type="EMBL" id="JADEXS010000637">
    <property type="protein sequence ID" value="MBE9026589.1"/>
    <property type="molecule type" value="Genomic_DNA"/>
</dbReference>
<organism evidence="1 2">
    <name type="scientific">Desmonostoc muscorum LEGE 12446</name>
    <dbReference type="NCBI Taxonomy" id="1828758"/>
    <lineage>
        <taxon>Bacteria</taxon>
        <taxon>Bacillati</taxon>
        <taxon>Cyanobacteriota</taxon>
        <taxon>Cyanophyceae</taxon>
        <taxon>Nostocales</taxon>
        <taxon>Nostocaceae</taxon>
        <taxon>Desmonostoc</taxon>
    </lineage>
</organism>